<dbReference type="Pfam" id="PF13086">
    <property type="entry name" value="AAA_11"/>
    <property type="match status" value="1"/>
</dbReference>
<dbReference type="SUPFAM" id="SSF52540">
    <property type="entry name" value="P-loop containing nucleoside triphosphate hydrolases"/>
    <property type="match status" value="2"/>
</dbReference>
<evidence type="ECO:0000313" key="6">
    <source>
        <dbReference type="Proteomes" id="UP000320239"/>
    </source>
</evidence>
<evidence type="ECO:0000259" key="4">
    <source>
        <dbReference type="Pfam" id="PF18741"/>
    </source>
</evidence>
<evidence type="ECO:0000259" key="3">
    <source>
        <dbReference type="Pfam" id="PF13086"/>
    </source>
</evidence>
<dbReference type="EMBL" id="VIWY01000003">
    <property type="protein sequence ID" value="TWG20755.1"/>
    <property type="molecule type" value="Genomic_DNA"/>
</dbReference>
<feature type="region of interest" description="Disordered" evidence="1">
    <location>
        <begin position="1608"/>
        <end position="1744"/>
    </location>
</feature>
<keyword evidence="6" id="KW-1185">Reference proteome</keyword>
<feature type="region of interest" description="Disordered" evidence="1">
    <location>
        <begin position="1799"/>
        <end position="1821"/>
    </location>
</feature>
<feature type="compositionally biased region" description="Low complexity" evidence="1">
    <location>
        <begin position="1917"/>
        <end position="1943"/>
    </location>
</feature>
<feature type="compositionally biased region" description="Low complexity" evidence="1">
    <location>
        <begin position="1646"/>
        <end position="1664"/>
    </location>
</feature>
<evidence type="ECO:0000256" key="1">
    <source>
        <dbReference type="SAM" id="MobiDB-lite"/>
    </source>
</evidence>
<dbReference type="Gene3D" id="3.40.960.10">
    <property type="entry name" value="VSR Endonuclease"/>
    <property type="match status" value="1"/>
</dbReference>
<reference evidence="5 6" key="1">
    <citation type="submission" date="2019-06" db="EMBL/GenBank/DDBJ databases">
        <title>Sequencing the genomes of 1000 actinobacteria strains.</title>
        <authorList>
            <person name="Klenk H.-P."/>
        </authorList>
    </citation>
    <scope>NUCLEOTIDE SEQUENCE [LARGE SCALE GENOMIC DNA]</scope>
    <source>
        <strain evidence="5 6">DSM 43866</strain>
    </source>
</reference>
<dbReference type="GO" id="GO:0043139">
    <property type="term" value="F:5'-3' DNA helicase activity"/>
    <property type="evidence" value="ECO:0007669"/>
    <property type="project" value="TreeGrafter"/>
</dbReference>
<feature type="region of interest" description="Disordered" evidence="1">
    <location>
        <begin position="1895"/>
        <end position="1943"/>
    </location>
</feature>
<feature type="compositionally biased region" description="Basic and acidic residues" evidence="1">
    <location>
        <begin position="1988"/>
        <end position="2016"/>
    </location>
</feature>
<dbReference type="Pfam" id="PF18741">
    <property type="entry name" value="MTES_1575"/>
    <property type="match status" value="1"/>
</dbReference>
<dbReference type="InterPro" id="IPR041677">
    <property type="entry name" value="DNA2/NAM7_AAA_11"/>
</dbReference>
<dbReference type="FunFam" id="3.40.960.10:FF:000002">
    <property type="entry name" value="DNA helicase related protein"/>
    <property type="match status" value="1"/>
</dbReference>
<accession>A0A561WA66</accession>
<feature type="domain" description="DNA2/NAM7 helicase helicase" evidence="3">
    <location>
        <begin position="285"/>
        <end position="349"/>
    </location>
</feature>
<dbReference type="PANTHER" id="PTHR43788">
    <property type="entry name" value="DNA2/NAM7 HELICASE FAMILY MEMBER"/>
    <property type="match status" value="1"/>
</dbReference>
<feature type="domain" description="DUF3320" evidence="2">
    <location>
        <begin position="2331"/>
        <end position="2370"/>
    </location>
</feature>
<feature type="domain" description="Restriction endonuclease type II-like" evidence="4">
    <location>
        <begin position="1450"/>
        <end position="1548"/>
    </location>
</feature>
<feature type="region of interest" description="Disordered" evidence="1">
    <location>
        <begin position="1961"/>
        <end position="2174"/>
    </location>
</feature>
<dbReference type="InterPro" id="IPR050534">
    <property type="entry name" value="Coronavir_polyprotein_1ab"/>
</dbReference>
<comment type="caution">
    <text evidence="5">The sequence shown here is derived from an EMBL/GenBank/DDBJ whole genome shotgun (WGS) entry which is preliminary data.</text>
</comment>
<dbReference type="InterPro" id="IPR021754">
    <property type="entry name" value="DUF3320"/>
</dbReference>
<evidence type="ECO:0000259" key="2">
    <source>
        <dbReference type="Pfam" id="PF11784"/>
    </source>
</evidence>
<dbReference type="Pfam" id="PF11784">
    <property type="entry name" value="DUF3320"/>
    <property type="match status" value="1"/>
</dbReference>
<evidence type="ECO:0000313" key="5">
    <source>
        <dbReference type="EMBL" id="TWG20755.1"/>
    </source>
</evidence>
<organism evidence="5 6">
    <name type="scientific">Actinoplanes teichomyceticus</name>
    <dbReference type="NCBI Taxonomy" id="1867"/>
    <lineage>
        <taxon>Bacteria</taxon>
        <taxon>Bacillati</taxon>
        <taxon>Actinomycetota</taxon>
        <taxon>Actinomycetes</taxon>
        <taxon>Micromonosporales</taxon>
        <taxon>Micromonosporaceae</taxon>
        <taxon>Actinoplanes</taxon>
    </lineage>
</organism>
<dbReference type="Gene3D" id="3.40.50.300">
    <property type="entry name" value="P-loop containing nucleotide triphosphate hydrolases"/>
    <property type="match status" value="3"/>
</dbReference>
<sequence length="2508" mass="269452">MRWDQSDGLTGRPDARVRATLESWRDGLLDLTGANPLIDVRATAPGVVEIVSPSPRSIVEALQQGRECGFLGIEEQAEGPRPRATHVFQTAMTDAEMDTTLRALRRAAHRDLLEQGIASLYLGLGTVRWRDDGSEHVSPILLIPVDLVTPDPQDYPRLRVRAEDPIVNPALDICLRRHNIELPAVDSLAALDVTVFWARLDAALGDHPDWHSDEAVMLTRFAVHREVMYTDLLDHERQILAHPVVRALATGPEGQSDAFKFDVISGRRIDELASPDDVPLVLDADAAQRACITAALHGRTFVMRGAPGTGKSQTIANMIGCLLHAGRRVLFVAEKAAALDTVRDRLAPSGLDDYLLELHSGRTGRHQVAAALAAALDFIPLPPPDLSTDEREALREHRQRLNAYAEAMNEVREPLGHRLHDVLGMCAQMTDVPQGPALGELPIPLTTQSLQRVRDAAERLSRAWRPAREGDDFLWRDVIDHNRLDARLHQAQTALDHLSEAIERDPLAEAFAIGTIGEALTLTTLVGHATRRPPEAADEWLTMHSLEPVARAAEGLLRHLTALHQAEDAVRARAGVTWSALPSPSKLPIIPSLSHLRPPAVELLPLTAAQARGLARRFADEADRLEQHQHSLDRVTARLGLPNVVAFTDLPRLATIVELLSRPDKPEPAWFDGPGLNAAHAAMRHLRRAVNVVKAAETRAREYFTENALAEPVDELAERFAHQYRGIRKLRAPYRRDKRAAAQIARSDVKRSQAVANLSAAAAWKRALQELDEAEAEHAGILGRHWQRLDTDFEAIERALRTAEETLQVTPPEALPTLIERICAPTPNSAIIRIVGEAGKEFDRWTAALRPPPEHAPRPQLGAGPIHDAVTWLRAHVEPLTAVAELVQAYSAAAGRDFTLAEAAAIGLLRESAAEAAAALSANAKEYARVLGSAYRGTQTDVEALATAMAWTSEARRIRNGADIAFTPEQAELLGRARLTDVLPARVAEWQAARDWILRAFAPSRHPSLGAALGERDSAGALLREFLEDSQGQQEWFEHRAARAILAEHGLDAVVDFCAAEDLPVEQILPVLGRALFESWADAIIRDDDRLAPLDAVSRDRLVDEFRIWDLRLQRAAAAEVMNAVDALQPAEAAAGEAALLRASAAQHGNRLPVRDLFARTMHAAMAVKPCLVMSPADVSRLLPAGLPFDVVIIDEASRVPVPDALTCVYRGNALVICGDDRQLTAAPLPGGDQRSILELALACGAFRTLDLATHYRSRDESLIAFANHAFYQGRLNTFPAFAPAGPDGGVQLYPATGEQPLAEVVATRVAHHLVTRPELTLGVVVCTPQDAAAVEAAVADMVVPPEDDRLRGFFIKDLDAVQGDERDVVIFAIGDEFDDLRGADGWRRLNVAITRARRRVEVVSALRARDLPDGDDSLRHLAGYLDYAARGMTALRLEEPDGVESQTPFEDSVRDVIRGWGYRVHTRVGAGAFRIDLAVRRSARRNAPYALGIECDGTTYDSAPTARDRDRIREQVLTGLGWRLHRIWGTAWYLDRQREEARLRAAIEEAFATLPDAEVPQLAVATTPAAEKVSPSAEKYSVAEAAESYAAGYGDTAAQTEAPVVPAATAARADDRSGAGQPAFAAQRGRLVPEAGEVRREPVPEAELAAAVSGMPPAAEAPEGASTQTAARPPEAGSVRPVARVPEAGPVPPAAQESVPATPGAGARQPQPVYTEQAADESEPVYTEQAADESESVLAEHAAGQPVSAFTEAVADELGAASNAGVAAERLLSWTDADDLGLAGAEAAAEADLAAAHAADGARPAQPAPAEPHDGALVPDFDYDEPPPVQARGRGAEPILGQAAEADVAATHAAEHAALARVSAEFAAAQAGAEELAAAEAYLGTTLESTVAELRPYRGEDTGRRGAHAARTGEDAAPAARSRAAAGAGHTDPATWPTAPTDRTVRAEWPFASRADAPDRVAWPLATGDHPAGPGGRHVSPVQWPAADREAGDVPAAEQRDPEQVDRSPAEDAPVRAEWPFASRADVPERVEWPSATRPQPAEPGETAEDAEGAGTAFDRPTATREEPVGRGRTVTAFDWPSIARPEPAESGRAVSPVDWPVASREEPAESGRTVTPVEWPVATRGEPVEWPVATRGEPVESPAATGGEPAEPERMVSPADRSSAALADRTAASREDLAEVAARFGVGTEELAAAAAQFLAGLHETTEPADRLGAISQIRAELTSTDLSPDLADAAATVAERSVHADAGEAPRPTWYQAMEGQPDIAAAVAEFEETMAAPPGWIHHEEATVEAAPERGRTAVSHADEWARPYRKANLAPLPPGAVLTDPGLRPALVAAVRRLAEIEGPVHISVVLQRMREQWGLTRITRPARAAVEAAIEEAGVVWDGAFLADPRQGHPVVRRRAQGVARKADQISDAELAVALENLVIDGGVMAIDELLAAVTKLYGWSTRRSTALDARLTGLMADLVAAGHLVQQPDGLSAAHGLPDPLHLPHHDSARRLSRHRR</sequence>
<dbReference type="InterPro" id="IPR049468">
    <property type="entry name" value="Restrct_endonuc-II-like_dom"/>
</dbReference>
<dbReference type="SUPFAM" id="SSF52980">
    <property type="entry name" value="Restriction endonuclease-like"/>
    <property type="match status" value="1"/>
</dbReference>
<dbReference type="Proteomes" id="UP000320239">
    <property type="component" value="Unassembled WGS sequence"/>
</dbReference>
<dbReference type="PANTHER" id="PTHR43788:SF8">
    <property type="entry name" value="DNA-BINDING PROTEIN SMUBP-2"/>
    <property type="match status" value="1"/>
</dbReference>
<dbReference type="InterPro" id="IPR025103">
    <property type="entry name" value="DUF4011"/>
</dbReference>
<protein>
    <submittedName>
        <fullName evidence="5">Uncharacterized protein DUF3320</fullName>
    </submittedName>
</protein>
<dbReference type="OrthoDB" id="9757917at2"/>
<gene>
    <name evidence="5" type="ORF">FHX34_103284</name>
</gene>
<feature type="compositionally biased region" description="Basic and acidic residues" evidence="1">
    <location>
        <begin position="1896"/>
        <end position="1905"/>
    </location>
</feature>
<feature type="region of interest" description="Disordered" evidence="1">
    <location>
        <begin position="2482"/>
        <end position="2508"/>
    </location>
</feature>
<dbReference type="Pfam" id="PF13195">
    <property type="entry name" value="DUF4011"/>
    <property type="match status" value="1"/>
</dbReference>
<proteinExistence type="predicted"/>
<dbReference type="InterPro" id="IPR011335">
    <property type="entry name" value="Restrct_endonuc-II-like"/>
</dbReference>
<name>A0A561WA66_ACTTI</name>
<dbReference type="InterPro" id="IPR027417">
    <property type="entry name" value="P-loop_NTPase"/>
</dbReference>